<keyword evidence="4 9" id="KW-0812">Transmembrane</keyword>
<dbReference type="EMBL" id="CP042467">
    <property type="protein sequence ID" value="QED26283.1"/>
    <property type="molecule type" value="Genomic_DNA"/>
</dbReference>
<keyword evidence="11" id="KW-1185">Reference proteome</keyword>
<dbReference type="Pfam" id="PF04999">
    <property type="entry name" value="FtsL"/>
    <property type="match status" value="1"/>
</dbReference>
<reference evidence="10 11" key="1">
    <citation type="submission" date="2019-08" db="EMBL/GenBank/DDBJ databases">
        <authorList>
            <person name="Liang Q."/>
        </authorList>
    </citation>
    <scope>NUCLEOTIDE SEQUENCE [LARGE SCALE GENOMIC DNA]</scope>
    <source>
        <strain evidence="10 11">V1718</strain>
    </source>
</reference>
<evidence type="ECO:0000256" key="7">
    <source>
        <dbReference type="ARBA" id="ARBA00023306"/>
    </source>
</evidence>
<protein>
    <recommendedName>
        <fullName evidence="12">Cell division protein FtsL</fullName>
    </recommendedName>
</protein>
<feature type="transmembrane region" description="Helical" evidence="9">
    <location>
        <begin position="12"/>
        <end position="34"/>
    </location>
</feature>
<keyword evidence="2" id="KW-1003">Cell membrane</keyword>
<evidence type="ECO:0000313" key="10">
    <source>
        <dbReference type="EMBL" id="QED26283.1"/>
    </source>
</evidence>
<keyword evidence="3" id="KW-0132">Cell division</keyword>
<organism evidence="10 11">
    <name type="scientific">Microvenator marinus</name>
    <dbReference type="NCBI Taxonomy" id="2600177"/>
    <lineage>
        <taxon>Bacteria</taxon>
        <taxon>Deltaproteobacteria</taxon>
        <taxon>Bradymonadales</taxon>
        <taxon>Microvenatoraceae</taxon>
        <taxon>Microvenator</taxon>
    </lineage>
</organism>
<evidence type="ECO:0008006" key="12">
    <source>
        <dbReference type="Google" id="ProtNLM"/>
    </source>
</evidence>
<evidence type="ECO:0000256" key="2">
    <source>
        <dbReference type="ARBA" id="ARBA00022475"/>
    </source>
</evidence>
<feature type="region of interest" description="Disordered" evidence="8">
    <location>
        <begin position="95"/>
        <end position="115"/>
    </location>
</feature>
<dbReference type="OrthoDB" id="5516644at2"/>
<evidence type="ECO:0000256" key="1">
    <source>
        <dbReference type="ARBA" id="ARBA00004401"/>
    </source>
</evidence>
<evidence type="ECO:0000256" key="5">
    <source>
        <dbReference type="ARBA" id="ARBA00022989"/>
    </source>
</evidence>
<comment type="subcellular location">
    <subcellularLocation>
        <location evidence="1">Cell membrane</location>
        <topology evidence="1">Single-pass type II membrane protein</topology>
    </subcellularLocation>
</comment>
<dbReference type="RefSeq" id="WP_146957595.1">
    <property type="nucleotide sequence ID" value="NZ_CP042467.1"/>
</dbReference>
<keyword evidence="6 9" id="KW-0472">Membrane</keyword>
<evidence type="ECO:0000256" key="9">
    <source>
        <dbReference type="SAM" id="Phobius"/>
    </source>
</evidence>
<dbReference type="InterPro" id="IPR011922">
    <property type="entry name" value="Cell_div_FtsL"/>
</dbReference>
<evidence type="ECO:0000256" key="6">
    <source>
        <dbReference type="ARBA" id="ARBA00023136"/>
    </source>
</evidence>
<dbReference type="GO" id="GO:0051301">
    <property type="term" value="P:cell division"/>
    <property type="evidence" value="ECO:0007669"/>
    <property type="project" value="UniProtKB-KW"/>
</dbReference>
<dbReference type="AlphaFoldDB" id="A0A5B8XQE7"/>
<dbReference type="GO" id="GO:0005886">
    <property type="term" value="C:plasma membrane"/>
    <property type="evidence" value="ECO:0007669"/>
    <property type="project" value="UniProtKB-SubCell"/>
</dbReference>
<keyword evidence="5 9" id="KW-1133">Transmembrane helix</keyword>
<sequence length="115" mass="13041">MKEKVLDMCMDAGRLGAAIFAVSLASSILIFHVWNEYQITHLGYEISRVTNEHRELVEENRKLSIEVAVQGRTERMAEVARTRFGLEPVSPDQIRPIQLESNPSKPMVHAALDPR</sequence>
<evidence type="ECO:0000313" key="11">
    <source>
        <dbReference type="Proteomes" id="UP000321595"/>
    </source>
</evidence>
<proteinExistence type="predicted"/>
<evidence type="ECO:0000256" key="8">
    <source>
        <dbReference type="SAM" id="MobiDB-lite"/>
    </source>
</evidence>
<dbReference type="Proteomes" id="UP000321595">
    <property type="component" value="Chromosome"/>
</dbReference>
<accession>A0A5B8XQE7</accession>
<name>A0A5B8XQE7_9DELT</name>
<gene>
    <name evidence="10" type="ORF">FRD01_03225</name>
</gene>
<evidence type="ECO:0000256" key="3">
    <source>
        <dbReference type="ARBA" id="ARBA00022618"/>
    </source>
</evidence>
<dbReference type="KEGG" id="bbae:FRD01_03225"/>
<evidence type="ECO:0000256" key="4">
    <source>
        <dbReference type="ARBA" id="ARBA00022692"/>
    </source>
</evidence>
<keyword evidence="7" id="KW-0131">Cell cycle</keyword>